<dbReference type="Proteomes" id="UP000191672">
    <property type="component" value="Unassembled WGS sequence"/>
</dbReference>
<evidence type="ECO:0000313" key="2">
    <source>
        <dbReference type="Proteomes" id="UP000191672"/>
    </source>
</evidence>
<dbReference type="AlphaFoldDB" id="A0A1V6Q8X2"/>
<sequence>MYAPQKLENAALTQHPSALRSTSDHIQNLDFSKTSKLPELRGISSKRQTNENPGQLANFNATIAGYTASPGEIQLTWKSWAVSYWIQGVKHNERHFDWEDCMEREAQANALDQSMWIGGAGRAGLIPLRAFYASPPPAVDSTLDFTLNLVFRVPGATGKHVPMKFGSGAPLDLTQVKPPTGTDPGYFFLSQLTGRGTPEFACKPRRTTILLYHAVLGQIETSAGSRAPELGYSVFHCGDGWLKVYRAVALEVIFSNADPEDMEVTWDAFRCAISPDLGQDGLRLLYSTDDMEAPSEVGIPAVIRRRYPRIKAAIPQFLGHRVFTNNKISKALLLFPNIDTAERVSRGLPIIAGTLGETVSPTGFAPADGQGVPGHPEFSLPQAQRYTGRNGIGARLSLLC</sequence>
<name>A0A1V6Q8X2_9EURO</name>
<protein>
    <submittedName>
        <fullName evidence="1">Uncharacterized protein</fullName>
    </submittedName>
</protein>
<reference evidence="2" key="1">
    <citation type="journal article" date="2017" name="Nat. Microbiol.">
        <title>Global analysis of biosynthetic gene clusters reveals vast potential of secondary metabolite production in Penicillium species.</title>
        <authorList>
            <person name="Nielsen J.C."/>
            <person name="Grijseels S."/>
            <person name="Prigent S."/>
            <person name="Ji B."/>
            <person name="Dainat J."/>
            <person name="Nielsen K.F."/>
            <person name="Frisvad J.C."/>
            <person name="Workman M."/>
            <person name="Nielsen J."/>
        </authorList>
    </citation>
    <scope>NUCLEOTIDE SEQUENCE [LARGE SCALE GENOMIC DNA]</scope>
    <source>
        <strain evidence="2">IBT 31811</strain>
    </source>
</reference>
<proteinExistence type="predicted"/>
<gene>
    <name evidence="1" type="ORF">PENANT_c010G00575</name>
</gene>
<accession>A0A1V6Q8X2</accession>
<organism evidence="1 2">
    <name type="scientific">Penicillium antarcticum</name>
    <dbReference type="NCBI Taxonomy" id="416450"/>
    <lineage>
        <taxon>Eukaryota</taxon>
        <taxon>Fungi</taxon>
        <taxon>Dikarya</taxon>
        <taxon>Ascomycota</taxon>
        <taxon>Pezizomycotina</taxon>
        <taxon>Eurotiomycetes</taxon>
        <taxon>Eurotiomycetidae</taxon>
        <taxon>Eurotiales</taxon>
        <taxon>Aspergillaceae</taxon>
        <taxon>Penicillium</taxon>
    </lineage>
</organism>
<keyword evidence="2" id="KW-1185">Reference proteome</keyword>
<comment type="caution">
    <text evidence="1">The sequence shown here is derived from an EMBL/GenBank/DDBJ whole genome shotgun (WGS) entry which is preliminary data.</text>
</comment>
<evidence type="ECO:0000313" key="1">
    <source>
        <dbReference type="EMBL" id="OQD85437.1"/>
    </source>
</evidence>
<dbReference type="EMBL" id="MDYN01000010">
    <property type="protein sequence ID" value="OQD85437.1"/>
    <property type="molecule type" value="Genomic_DNA"/>
</dbReference>